<feature type="compositionally biased region" description="Low complexity" evidence="1">
    <location>
        <begin position="43"/>
        <end position="53"/>
    </location>
</feature>
<evidence type="ECO:0000313" key="3">
    <source>
        <dbReference type="Proteomes" id="UP000054144"/>
    </source>
</evidence>
<dbReference type="Proteomes" id="UP000054144">
    <property type="component" value="Unassembled WGS sequence"/>
</dbReference>
<dbReference type="OrthoDB" id="5600085at2759"/>
<proteinExistence type="predicted"/>
<accession>A0A0D7A376</accession>
<feature type="region of interest" description="Disordered" evidence="1">
    <location>
        <begin position="38"/>
        <end position="57"/>
    </location>
</feature>
<evidence type="ECO:0000256" key="1">
    <source>
        <dbReference type="SAM" id="MobiDB-lite"/>
    </source>
</evidence>
<name>A0A0D7A376_9AGAR</name>
<organism evidence="2 3">
    <name type="scientific">Fistulina hepatica ATCC 64428</name>
    <dbReference type="NCBI Taxonomy" id="1128425"/>
    <lineage>
        <taxon>Eukaryota</taxon>
        <taxon>Fungi</taxon>
        <taxon>Dikarya</taxon>
        <taxon>Basidiomycota</taxon>
        <taxon>Agaricomycotina</taxon>
        <taxon>Agaricomycetes</taxon>
        <taxon>Agaricomycetidae</taxon>
        <taxon>Agaricales</taxon>
        <taxon>Fistulinaceae</taxon>
        <taxon>Fistulina</taxon>
    </lineage>
</organism>
<sequence>MDEEDGVTLQPDRVLIGTSTSGKTKRYIPIIPALPNGLKDVLSSTSTESTSTPEPRHTVDALLNPCNCKDVWKCQCRNNTPLSTAALDALASAAASLTDVPPDNLISKHKSSRPPSPHQHKRVRHNHRELAPILAPVLASAGPSSVPEFPVIPPLSSISSLVGSACCCGLECACPGCIEHRGQAHASKDHADCPGCGTCVDRQLDIALPGHEASQSSVDAFLSSSSSVLDTFLARAAALPAPPTPWDWMNPYESLRTPVALPKLECCGGECKCPPKACGCNKSCDGCCLADSGEDYLGHPCPREHEEPCQGCASSDPVSPESSRESSSLEHVTSVTFVIESVPTSGAKDGDASVMGARGTKKGCCH</sequence>
<evidence type="ECO:0000313" key="2">
    <source>
        <dbReference type="EMBL" id="KIY45278.1"/>
    </source>
</evidence>
<keyword evidence="3" id="KW-1185">Reference proteome</keyword>
<dbReference type="EMBL" id="KN882059">
    <property type="protein sequence ID" value="KIY45278.1"/>
    <property type="molecule type" value="Genomic_DNA"/>
</dbReference>
<gene>
    <name evidence="2" type="ORF">FISHEDRAFT_76771</name>
</gene>
<protein>
    <submittedName>
        <fullName evidence="2">Uncharacterized protein</fullName>
    </submittedName>
</protein>
<feature type="region of interest" description="Disordered" evidence="1">
    <location>
        <begin position="312"/>
        <end position="331"/>
    </location>
</feature>
<feature type="compositionally biased region" description="Basic residues" evidence="1">
    <location>
        <begin position="107"/>
        <end position="124"/>
    </location>
</feature>
<reference evidence="2 3" key="1">
    <citation type="journal article" date="2015" name="Fungal Genet. Biol.">
        <title>Evolution of novel wood decay mechanisms in Agaricales revealed by the genome sequences of Fistulina hepatica and Cylindrobasidium torrendii.</title>
        <authorList>
            <person name="Floudas D."/>
            <person name="Held B.W."/>
            <person name="Riley R."/>
            <person name="Nagy L.G."/>
            <person name="Koehler G."/>
            <person name="Ransdell A.S."/>
            <person name="Younus H."/>
            <person name="Chow J."/>
            <person name="Chiniquy J."/>
            <person name="Lipzen A."/>
            <person name="Tritt A."/>
            <person name="Sun H."/>
            <person name="Haridas S."/>
            <person name="LaButti K."/>
            <person name="Ohm R.A."/>
            <person name="Kues U."/>
            <person name="Blanchette R.A."/>
            <person name="Grigoriev I.V."/>
            <person name="Minto R.E."/>
            <person name="Hibbett D.S."/>
        </authorList>
    </citation>
    <scope>NUCLEOTIDE SEQUENCE [LARGE SCALE GENOMIC DNA]</scope>
    <source>
        <strain evidence="2 3">ATCC 64428</strain>
    </source>
</reference>
<dbReference type="AlphaFoldDB" id="A0A0D7A376"/>
<feature type="region of interest" description="Disordered" evidence="1">
    <location>
        <begin position="101"/>
        <end position="124"/>
    </location>
</feature>